<evidence type="ECO:0000313" key="3">
    <source>
        <dbReference type="EMBL" id="GHP10990.1"/>
    </source>
</evidence>
<evidence type="ECO:0008006" key="5">
    <source>
        <dbReference type="Google" id="ProtNLM"/>
    </source>
</evidence>
<accession>A0A830HYS9</accession>
<dbReference type="EMBL" id="BNJQ01000032">
    <property type="protein sequence ID" value="GHP10990.1"/>
    <property type="molecule type" value="Genomic_DNA"/>
</dbReference>
<evidence type="ECO:0000256" key="1">
    <source>
        <dbReference type="SAM" id="MobiDB-lite"/>
    </source>
</evidence>
<keyword evidence="2" id="KW-0732">Signal</keyword>
<gene>
    <name evidence="3" type="ORF">PPROV_000972000</name>
</gene>
<protein>
    <recommendedName>
        <fullName evidence="5">DUF1279 domain-containing protein</fullName>
    </recommendedName>
</protein>
<evidence type="ECO:0000313" key="4">
    <source>
        <dbReference type="Proteomes" id="UP000660262"/>
    </source>
</evidence>
<dbReference type="Proteomes" id="UP000660262">
    <property type="component" value="Unassembled WGS sequence"/>
</dbReference>
<organism evidence="3 4">
    <name type="scientific">Pycnococcus provasolii</name>
    <dbReference type="NCBI Taxonomy" id="41880"/>
    <lineage>
        <taxon>Eukaryota</taxon>
        <taxon>Viridiplantae</taxon>
        <taxon>Chlorophyta</taxon>
        <taxon>Pseudoscourfieldiophyceae</taxon>
        <taxon>Pseudoscourfieldiales</taxon>
        <taxon>Pycnococcaceae</taxon>
        <taxon>Pycnococcus</taxon>
    </lineage>
</organism>
<evidence type="ECO:0000256" key="2">
    <source>
        <dbReference type="SAM" id="SignalP"/>
    </source>
</evidence>
<feature type="region of interest" description="Disordered" evidence="1">
    <location>
        <begin position="77"/>
        <end position="98"/>
    </location>
</feature>
<reference evidence="3" key="1">
    <citation type="submission" date="2020-10" db="EMBL/GenBank/DDBJ databases">
        <title>Unveiling of a novel bifunctional photoreceptor, Dualchrome1, isolated from a cosmopolitan green alga.</title>
        <authorList>
            <person name="Suzuki S."/>
            <person name="Kawachi M."/>
        </authorList>
    </citation>
    <scope>NUCLEOTIDE SEQUENCE</scope>
    <source>
        <strain evidence="3">NIES 2893</strain>
    </source>
</reference>
<feature type="signal peptide" evidence="2">
    <location>
        <begin position="1"/>
        <end position="16"/>
    </location>
</feature>
<keyword evidence="4" id="KW-1185">Reference proteome</keyword>
<dbReference type="OrthoDB" id="441016at2759"/>
<comment type="caution">
    <text evidence="3">The sequence shown here is derived from an EMBL/GenBank/DDBJ whole genome shotgun (WGS) entry which is preliminary data.</text>
</comment>
<sequence length="229" mass="24132">MAMLLLRRLAARSCAGASTVPVAIPVQASASKTCAQVTSRVVLRSLNSTTLAPPPSLSSTAPGESWVRRMMTQPSQSFAASAVNTPKPNASQSPSQLQKRIAELETKVEELQGKLEAQQSSTTPSRGVGVLGSLQKHGPVFMIYWTGMWVITGAALYGTLEVFEVDLIGALERATSGKINLHQLGLPPAAGNVAAAIALNEALEVVRFPFVLATTPALTRMLTRGRAGK</sequence>
<proteinExistence type="predicted"/>
<feature type="chain" id="PRO_5032359449" description="DUF1279 domain-containing protein" evidence="2">
    <location>
        <begin position="17"/>
        <end position="229"/>
    </location>
</feature>
<name>A0A830HYS9_9CHLO</name>
<dbReference type="AlphaFoldDB" id="A0A830HYS9"/>